<reference evidence="2" key="2">
    <citation type="submission" date="2019-06" db="EMBL/GenBank/DDBJ databases">
        <title>Co-occurence of chitin degradation, pigmentation and bioactivity in marine Pseudoalteromonas.</title>
        <authorList>
            <person name="Sonnenschein E.C."/>
            <person name="Bech P.K."/>
        </authorList>
    </citation>
    <scope>NUCLEOTIDE SEQUENCE [LARGE SCALE GENOMIC DNA]</scope>
    <source>
        <strain evidence="2">S3790</strain>
    </source>
</reference>
<protein>
    <submittedName>
        <fullName evidence="1">Uncharacterized protein</fullName>
    </submittedName>
</protein>
<dbReference type="Proteomes" id="UP000307217">
    <property type="component" value="Unassembled WGS sequence"/>
</dbReference>
<dbReference type="RefSeq" id="WP_138593343.1">
    <property type="nucleotide sequence ID" value="NZ_PNBX01000107.1"/>
</dbReference>
<proteinExistence type="predicted"/>
<dbReference type="EMBL" id="PNBX01000107">
    <property type="protein sequence ID" value="TMO64198.1"/>
    <property type="molecule type" value="Genomic_DNA"/>
</dbReference>
<gene>
    <name evidence="1" type="ORF">CWC19_18515</name>
</gene>
<reference evidence="1 2" key="1">
    <citation type="submission" date="2018-01" db="EMBL/GenBank/DDBJ databases">
        <authorList>
            <person name="Paulsen S."/>
            <person name="Gram L.K."/>
        </authorList>
    </citation>
    <scope>NUCLEOTIDE SEQUENCE [LARGE SCALE GENOMIC DNA]</scope>
    <source>
        <strain evidence="1 2">S3790</strain>
    </source>
</reference>
<organism evidence="1 2">
    <name type="scientific">Pseudoalteromonas aurantia</name>
    <dbReference type="NCBI Taxonomy" id="43654"/>
    <lineage>
        <taxon>Bacteria</taxon>
        <taxon>Pseudomonadati</taxon>
        <taxon>Pseudomonadota</taxon>
        <taxon>Gammaproteobacteria</taxon>
        <taxon>Alteromonadales</taxon>
        <taxon>Pseudoalteromonadaceae</taxon>
        <taxon>Pseudoalteromonas</taxon>
    </lineage>
</organism>
<accession>A0A5S3V1E2</accession>
<sequence>MSTQVSSLSSSSDFSPTELSGNKFGGLPFTITPPVGKRVKLTKLLPDSKNGSLSDVAIFIDDKQISPYATLSVNGGSDAFYVDIGYYRFINNQSNDDQLTVYTNIIGKTDESISIKQKNGQSISLEFAWEIGD</sequence>
<name>A0A5S3V1E2_9GAMM</name>
<dbReference type="AlphaFoldDB" id="A0A5S3V1E2"/>
<evidence type="ECO:0000313" key="1">
    <source>
        <dbReference type="EMBL" id="TMO64198.1"/>
    </source>
</evidence>
<evidence type="ECO:0000313" key="2">
    <source>
        <dbReference type="Proteomes" id="UP000307217"/>
    </source>
</evidence>
<comment type="caution">
    <text evidence="1">The sequence shown here is derived from an EMBL/GenBank/DDBJ whole genome shotgun (WGS) entry which is preliminary data.</text>
</comment>